<evidence type="ECO:0000313" key="3">
    <source>
        <dbReference type="Proteomes" id="UP001295684"/>
    </source>
</evidence>
<feature type="region of interest" description="Disordered" evidence="1">
    <location>
        <begin position="161"/>
        <end position="180"/>
    </location>
</feature>
<comment type="caution">
    <text evidence="2">The sequence shown here is derived from an EMBL/GenBank/DDBJ whole genome shotgun (WGS) entry which is preliminary data.</text>
</comment>
<protein>
    <submittedName>
        <fullName evidence="2">Uncharacterized protein</fullName>
    </submittedName>
</protein>
<dbReference type="EMBL" id="CAMPGE010002612">
    <property type="protein sequence ID" value="CAI2361421.1"/>
    <property type="molecule type" value="Genomic_DNA"/>
</dbReference>
<name>A0AAD1U772_EUPCR</name>
<evidence type="ECO:0000313" key="2">
    <source>
        <dbReference type="EMBL" id="CAI2361421.1"/>
    </source>
</evidence>
<accession>A0AAD1U772</accession>
<feature type="compositionally biased region" description="Basic and acidic residues" evidence="1">
    <location>
        <begin position="164"/>
        <end position="180"/>
    </location>
</feature>
<dbReference type="Proteomes" id="UP001295684">
    <property type="component" value="Unassembled WGS sequence"/>
</dbReference>
<sequence>MDPRRLFKLVKRISILCVCTEKPRTLLRSGCSSPAFRRLLPLSTKSWLEPCCYAASSSRSQRCSPRRLREGSFPRKSSCLQPRSESGSSLSSWSLLCTWFFSCCLSCCSKWKPSSWQARMGVQCPACRKASPCVSLGVSRSHRCGWLCFVYDTCLGPTKQLGSPEEHSSTGSESCKDRSH</sequence>
<proteinExistence type="predicted"/>
<reference evidence="2" key="1">
    <citation type="submission" date="2023-07" db="EMBL/GenBank/DDBJ databases">
        <authorList>
            <consortium name="AG Swart"/>
            <person name="Singh M."/>
            <person name="Singh A."/>
            <person name="Seah K."/>
            <person name="Emmerich C."/>
        </authorList>
    </citation>
    <scope>NUCLEOTIDE SEQUENCE</scope>
    <source>
        <strain evidence="2">DP1</strain>
    </source>
</reference>
<keyword evidence="3" id="KW-1185">Reference proteome</keyword>
<dbReference type="AlphaFoldDB" id="A0AAD1U772"/>
<gene>
    <name evidence="2" type="ORF">ECRASSUSDP1_LOCUS2732</name>
</gene>
<organism evidence="2 3">
    <name type="scientific">Euplotes crassus</name>
    <dbReference type="NCBI Taxonomy" id="5936"/>
    <lineage>
        <taxon>Eukaryota</taxon>
        <taxon>Sar</taxon>
        <taxon>Alveolata</taxon>
        <taxon>Ciliophora</taxon>
        <taxon>Intramacronucleata</taxon>
        <taxon>Spirotrichea</taxon>
        <taxon>Hypotrichia</taxon>
        <taxon>Euplotida</taxon>
        <taxon>Euplotidae</taxon>
        <taxon>Moneuplotes</taxon>
    </lineage>
</organism>
<evidence type="ECO:0000256" key="1">
    <source>
        <dbReference type="SAM" id="MobiDB-lite"/>
    </source>
</evidence>